<feature type="transmembrane region" description="Helical" evidence="1">
    <location>
        <begin position="20"/>
        <end position="41"/>
    </location>
</feature>
<evidence type="ECO:0000256" key="1">
    <source>
        <dbReference type="SAM" id="Phobius"/>
    </source>
</evidence>
<dbReference type="PROSITE" id="PS51257">
    <property type="entry name" value="PROKAR_LIPOPROTEIN"/>
    <property type="match status" value="1"/>
</dbReference>
<organism evidence="2 3">
    <name type="scientific">Nocardioides mangrovi</name>
    <dbReference type="NCBI Taxonomy" id="2874580"/>
    <lineage>
        <taxon>Bacteria</taxon>
        <taxon>Bacillati</taxon>
        <taxon>Actinomycetota</taxon>
        <taxon>Actinomycetes</taxon>
        <taxon>Propionibacteriales</taxon>
        <taxon>Nocardioidaceae</taxon>
        <taxon>Nocardioides</taxon>
    </lineage>
</organism>
<protein>
    <submittedName>
        <fullName evidence="2">AtpZ/AtpI family protein</fullName>
    </submittedName>
</protein>
<gene>
    <name evidence="2" type="ORF">K8U61_00305</name>
</gene>
<evidence type="ECO:0000313" key="2">
    <source>
        <dbReference type="EMBL" id="MBZ5736583.1"/>
    </source>
</evidence>
<dbReference type="RefSeq" id="WP_224120958.1">
    <property type="nucleotide sequence ID" value="NZ_JAIQZJ010000001.1"/>
</dbReference>
<keyword evidence="3" id="KW-1185">Reference proteome</keyword>
<feature type="transmembrane region" description="Helical" evidence="1">
    <location>
        <begin position="47"/>
        <end position="69"/>
    </location>
</feature>
<keyword evidence="1" id="KW-1133">Transmembrane helix</keyword>
<sequence>MVDERSDAGPADAGLRGRDLIGLGGLLAGCVVLGLVLGLVVDNAAGSSPVGVLVGIGLGVLAGCVGFVAKVRAALRG</sequence>
<dbReference type="EMBL" id="JAIQZJ010000001">
    <property type="protein sequence ID" value="MBZ5736583.1"/>
    <property type="molecule type" value="Genomic_DNA"/>
</dbReference>
<accession>A0ABS7U6H0</accession>
<comment type="caution">
    <text evidence="2">The sequence shown here is derived from an EMBL/GenBank/DDBJ whole genome shotgun (WGS) entry which is preliminary data.</text>
</comment>
<keyword evidence="1" id="KW-0472">Membrane</keyword>
<proteinExistence type="predicted"/>
<dbReference type="Proteomes" id="UP000780875">
    <property type="component" value="Unassembled WGS sequence"/>
</dbReference>
<reference evidence="2 3" key="1">
    <citation type="submission" date="2021-09" db="EMBL/GenBank/DDBJ databases">
        <title>Whole genome sequence of Nocardioides sp. GBK3QG-3.</title>
        <authorList>
            <person name="Tuo L."/>
        </authorList>
    </citation>
    <scope>NUCLEOTIDE SEQUENCE [LARGE SCALE GENOMIC DNA]</scope>
    <source>
        <strain evidence="2 3">GBK3QG-3</strain>
    </source>
</reference>
<keyword evidence="1" id="KW-0812">Transmembrane</keyword>
<evidence type="ECO:0000313" key="3">
    <source>
        <dbReference type="Proteomes" id="UP000780875"/>
    </source>
</evidence>
<name>A0ABS7U6H0_9ACTN</name>